<organism evidence="1 2">
    <name type="scientific">Streptomyces antioxidans</name>
    <dbReference type="NCBI Taxonomy" id="1507734"/>
    <lineage>
        <taxon>Bacteria</taxon>
        <taxon>Bacillati</taxon>
        <taxon>Actinomycetota</taxon>
        <taxon>Actinomycetes</taxon>
        <taxon>Kitasatosporales</taxon>
        <taxon>Streptomycetaceae</taxon>
        <taxon>Streptomyces</taxon>
    </lineage>
</organism>
<proteinExistence type="predicted"/>
<accession>A0A1V4CX15</accession>
<dbReference type="Proteomes" id="UP000033615">
    <property type="component" value="Unassembled WGS sequence"/>
</dbReference>
<evidence type="ECO:0000313" key="2">
    <source>
        <dbReference type="Proteomes" id="UP000033615"/>
    </source>
</evidence>
<gene>
    <name evidence="1" type="ORF">VT50_0231265</name>
</gene>
<evidence type="ECO:0000313" key="1">
    <source>
        <dbReference type="EMBL" id="OPF72380.1"/>
    </source>
</evidence>
<dbReference type="AlphaFoldDB" id="A0A1V4CX15"/>
<sequence>MAAAVPDVPPDVSPDLTAPWWAAHSPSMPHPTGGRVVGTYVHAYDLSYRSPSYGCIPAMRPALEAAHDPWRHSATPIYDALYAEYRRLFRALPGDRSDEENMEFVAFAAIGQPRGLVSGYGRPDSHGGTWYTDELYYRGYLPALPPARGEEPGHTY</sequence>
<protein>
    <submittedName>
        <fullName evidence="1">Uncharacterized protein</fullName>
    </submittedName>
</protein>
<reference evidence="1" key="1">
    <citation type="submission" date="2016-12" db="EMBL/GenBank/DDBJ databases">
        <title>Genome sequence of Streptomyces antioxidans MUSC 164.</title>
        <authorList>
            <person name="Lee L.-H."/>
            <person name="Ser H.-L."/>
        </authorList>
    </citation>
    <scope>NUCLEOTIDE SEQUENCE [LARGE SCALE GENOMIC DNA]</scope>
    <source>
        <strain evidence="1">MUSC 164</strain>
    </source>
</reference>
<comment type="caution">
    <text evidence="1">The sequence shown here is derived from an EMBL/GenBank/DDBJ whole genome shotgun (WGS) entry which is preliminary data.</text>
</comment>
<keyword evidence="2" id="KW-1185">Reference proteome</keyword>
<dbReference type="EMBL" id="LAKD02000105">
    <property type="protein sequence ID" value="OPF72380.1"/>
    <property type="molecule type" value="Genomic_DNA"/>
</dbReference>
<name>A0A1V4CX15_9ACTN</name>